<protein>
    <submittedName>
        <fullName evidence="1">Uncharacterized protein</fullName>
    </submittedName>
</protein>
<proteinExistence type="predicted"/>
<accession>A0AAD6KA03</accession>
<dbReference type="Proteomes" id="UP001162972">
    <property type="component" value="Chromosome 12"/>
</dbReference>
<evidence type="ECO:0000313" key="2">
    <source>
        <dbReference type="Proteomes" id="UP001162972"/>
    </source>
</evidence>
<gene>
    <name evidence="1" type="ORF">OIU84_001750</name>
</gene>
<dbReference type="AlphaFoldDB" id="A0AAD6KA03"/>
<keyword evidence="2" id="KW-1185">Reference proteome</keyword>
<sequence>MSTSTVPIKRATREVESISTSHVISDIYKAVFQTLLSFINCVEILAFPCSAPKTWRSRRKKKDQMINVKFDYQMIT</sequence>
<name>A0AAD6KA03_9ROSI</name>
<evidence type="ECO:0000313" key="1">
    <source>
        <dbReference type="EMBL" id="KAJ6418447.1"/>
    </source>
</evidence>
<comment type="caution">
    <text evidence="1">The sequence shown here is derived from an EMBL/GenBank/DDBJ whole genome shotgun (WGS) entry which is preliminary data.</text>
</comment>
<organism evidence="1 2">
    <name type="scientific">Salix udensis</name>
    <dbReference type="NCBI Taxonomy" id="889485"/>
    <lineage>
        <taxon>Eukaryota</taxon>
        <taxon>Viridiplantae</taxon>
        <taxon>Streptophyta</taxon>
        <taxon>Embryophyta</taxon>
        <taxon>Tracheophyta</taxon>
        <taxon>Spermatophyta</taxon>
        <taxon>Magnoliopsida</taxon>
        <taxon>eudicotyledons</taxon>
        <taxon>Gunneridae</taxon>
        <taxon>Pentapetalae</taxon>
        <taxon>rosids</taxon>
        <taxon>fabids</taxon>
        <taxon>Malpighiales</taxon>
        <taxon>Salicaceae</taxon>
        <taxon>Saliceae</taxon>
        <taxon>Salix</taxon>
    </lineage>
</organism>
<reference evidence="1 2" key="1">
    <citation type="journal article" date="2023" name="Int. J. Mol. Sci.">
        <title>De Novo Assembly and Annotation of 11 Diverse Shrub Willow (Salix) Genomes Reveals Novel Gene Organization in Sex-Linked Regions.</title>
        <authorList>
            <person name="Hyden B."/>
            <person name="Feng K."/>
            <person name="Yates T.B."/>
            <person name="Jawdy S."/>
            <person name="Cereghino C."/>
            <person name="Smart L.B."/>
            <person name="Muchero W."/>
        </authorList>
    </citation>
    <scope>NUCLEOTIDE SEQUENCE [LARGE SCALE GENOMIC DNA]</scope>
    <source>
        <tissue evidence="1">Shoot tip</tissue>
    </source>
</reference>
<dbReference type="EMBL" id="JAPFFJ010000010">
    <property type="protein sequence ID" value="KAJ6418447.1"/>
    <property type="molecule type" value="Genomic_DNA"/>
</dbReference>